<dbReference type="InterPro" id="IPR051915">
    <property type="entry name" value="Cellulose_Degrad_GH3"/>
</dbReference>
<keyword evidence="10" id="KW-1185">Reference proteome</keyword>
<dbReference type="Gene3D" id="3.40.50.1700">
    <property type="entry name" value="Glycoside hydrolase family 3 C-terminal domain"/>
    <property type="match status" value="1"/>
</dbReference>
<dbReference type="InterPro" id="IPR013783">
    <property type="entry name" value="Ig-like_fold"/>
</dbReference>
<sequence length="813" mass="85917">MQRIGAVGVGALLLLTLAVAAAAPAGDPFSDPMIRKFVNTKLAAMSLKEKIGQMTQLDISYFLQKDKSGNPVAALDTNLLQKVVSQYGIGSIANSPFAAGMLPLTPGGTPVSGFNWIEFTNTIQKIATGLDNSSVPILYYVDHVHGANYVYGATLFPHAIGLAATWNPALVTKAAAIAAKDSRTANLPLVGSPILDVALNPLWPSMYGTLGVATVLGLQGNTTLSPGGANPTNVASMLKHFIGVGDPISGKAKSTSWISTRMLKRYFMPPFEAAIAAGAPSVMIGPGSINGVPIHASGDLLQTMLRTSLKFTGVITSGPGGIDDLRTLHHVAPTAEKAVALAVQAGVELSMNTQDLSFADTLYSLAQTSPTIQKLIDQAAGDILALKKALGLFDNPYGSMTNPNIPTVGSNADGEFAIQVARESVTLLKNDGILPLNSTYKNIILSGPTGNTIGGLSGGYTFHKQGASEAEWGAYAFSSTLLLNINQQAPAGSTVGFSLGCNFTDCPEVAMADAYNLAQKADLLILTVGEDSVNTDDGDIESLELSPSQLYLLRNLSSLGKPMIIVLVEGRPRILPQSVIASANAIIHAYLPGPQGGQAVAEVLWGITNPSGKLPYTYHARTGDIRVPYYHSYSDPGTPLYPFGFGLSFSNFEYSDLTVSSLNVRMGQSVGVSVTVKNTGKVAGMEVVQLYLSDVYASVAPEVKMLRRFTKLNITAGQSVKVQFTLDETDMSFIGIDDAPTIEPGEFIVSIGGLTASFNVLAPSSAETTPTTPKASLEDRRHQLFAEYERKKLELGMELKKRIDALEDDDVHV</sequence>
<dbReference type="PANTHER" id="PTHR30620">
    <property type="entry name" value="PERIPLASMIC BETA-GLUCOSIDASE-RELATED"/>
    <property type="match status" value="1"/>
</dbReference>
<evidence type="ECO:0000259" key="8">
    <source>
        <dbReference type="SMART" id="SM01217"/>
    </source>
</evidence>
<dbReference type="EMBL" id="KB007999">
    <property type="protein sequence ID" value="ELR16397.1"/>
    <property type="molecule type" value="Genomic_DNA"/>
</dbReference>
<proteinExistence type="inferred from homology"/>
<dbReference type="InterPro" id="IPR002772">
    <property type="entry name" value="Glyco_hydro_3_C"/>
</dbReference>
<dbReference type="InterPro" id="IPR036881">
    <property type="entry name" value="Glyco_hydro_3_C_sf"/>
</dbReference>
<dbReference type="Pfam" id="PF00933">
    <property type="entry name" value="Glyco_hydro_3"/>
    <property type="match status" value="1"/>
</dbReference>
<keyword evidence="5 9" id="KW-0378">Hydrolase</keyword>
<dbReference type="Pfam" id="PF14310">
    <property type="entry name" value="Fn3-like"/>
    <property type="match status" value="1"/>
</dbReference>
<dbReference type="SUPFAM" id="SSF52279">
    <property type="entry name" value="Beta-D-glucan exohydrolase, C-terminal domain"/>
    <property type="match status" value="1"/>
</dbReference>
<evidence type="ECO:0000256" key="1">
    <source>
        <dbReference type="ARBA" id="ARBA00000448"/>
    </source>
</evidence>
<dbReference type="OrthoDB" id="25959at2759"/>
<feature type="chain" id="PRO_5003989825" description="beta-glucosidase" evidence="7">
    <location>
        <begin position="23"/>
        <end position="813"/>
    </location>
</feature>
<dbReference type="GO" id="GO:0009251">
    <property type="term" value="P:glucan catabolic process"/>
    <property type="evidence" value="ECO:0007669"/>
    <property type="project" value="TreeGrafter"/>
</dbReference>
<dbReference type="SMART" id="SM01217">
    <property type="entry name" value="Fn3_like"/>
    <property type="match status" value="1"/>
</dbReference>
<dbReference type="GO" id="GO:0008422">
    <property type="term" value="F:beta-glucosidase activity"/>
    <property type="evidence" value="ECO:0007669"/>
    <property type="project" value="UniProtKB-EC"/>
</dbReference>
<dbReference type="InterPro" id="IPR017853">
    <property type="entry name" value="GH"/>
</dbReference>
<dbReference type="OMA" id="MYGWDAY"/>
<name>L8GTX5_ACACF</name>
<dbReference type="VEuPathDB" id="AmoebaDB:ACA1_352400"/>
<dbReference type="RefSeq" id="XP_004338410.1">
    <property type="nucleotide sequence ID" value="XM_004338362.1"/>
</dbReference>
<keyword evidence="6" id="KW-0326">Glycosidase</keyword>
<keyword evidence="4 7" id="KW-0732">Signal</keyword>
<evidence type="ECO:0000313" key="9">
    <source>
        <dbReference type="EMBL" id="ELR16397.1"/>
    </source>
</evidence>
<dbReference type="InterPro" id="IPR026891">
    <property type="entry name" value="Fn3-like"/>
</dbReference>
<dbReference type="STRING" id="1257118.L8GTX5"/>
<comment type="similarity">
    <text evidence="2">Belongs to the glycosyl hydrolase 3 family.</text>
</comment>
<dbReference type="Gene3D" id="2.60.40.10">
    <property type="entry name" value="Immunoglobulins"/>
    <property type="match status" value="1"/>
</dbReference>
<dbReference type="SUPFAM" id="SSF51445">
    <property type="entry name" value="(Trans)glycosidases"/>
    <property type="match status" value="1"/>
</dbReference>
<evidence type="ECO:0000256" key="3">
    <source>
        <dbReference type="ARBA" id="ARBA00012744"/>
    </source>
</evidence>
<gene>
    <name evidence="9" type="ORF">ACA1_352400</name>
</gene>
<dbReference type="Gene3D" id="3.20.20.300">
    <property type="entry name" value="Glycoside hydrolase, family 3, N-terminal domain"/>
    <property type="match status" value="1"/>
</dbReference>
<comment type="catalytic activity">
    <reaction evidence="1">
        <text>Hydrolysis of terminal, non-reducing beta-D-glucosyl residues with release of beta-D-glucose.</text>
        <dbReference type="EC" id="3.2.1.21"/>
    </reaction>
</comment>
<dbReference type="AlphaFoldDB" id="L8GTX5"/>
<accession>L8GTX5</accession>
<evidence type="ECO:0000256" key="4">
    <source>
        <dbReference type="ARBA" id="ARBA00022729"/>
    </source>
</evidence>
<dbReference type="GeneID" id="14917097"/>
<dbReference type="InterPro" id="IPR036962">
    <property type="entry name" value="Glyco_hydro_3_N_sf"/>
</dbReference>
<evidence type="ECO:0000256" key="6">
    <source>
        <dbReference type="ARBA" id="ARBA00023295"/>
    </source>
</evidence>
<dbReference type="Pfam" id="PF01915">
    <property type="entry name" value="Glyco_hydro_3_C"/>
    <property type="match status" value="1"/>
</dbReference>
<dbReference type="KEGG" id="acan:ACA1_352400"/>
<dbReference type="InterPro" id="IPR001764">
    <property type="entry name" value="Glyco_hydro_3_N"/>
</dbReference>
<organism evidence="9 10">
    <name type="scientific">Acanthamoeba castellanii (strain ATCC 30010 / Neff)</name>
    <dbReference type="NCBI Taxonomy" id="1257118"/>
    <lineage>
        <taxon>Eukaryota</taxon>
        <taxon>Amoebozoa</taxon>
        <taxon>Discosea</taxon>
        <taxon>Longamoebia</taxon>
        <taxon>Centramoebida</taxon>
        <taxon>Acanthamoebidae</taxon>
        <taxon>Acanthamoeba</taxon>
    </lineage>
</organism>
<evidence type="ECO:0000313" key="10">
    <source>
        <dbReference type="Proteomes" id="UP000011083"/>
    </source>
</evidence>
<dbReference type="PANTHER" id="PTHR30620:SF16">
    <property type="entry name" value="LYSOSOMAL BETA GLUCOSIDASE"/>
    <property type="match status" value="1"/>
</dbReference>
<reference evidence="9 10" key="1">
    <citation type="journal article" date="2013" name="Genome Biol.">
        <title>Genome of Acanthamoeba castellanii highlights extensive lateral gene transfer and early evolution of tyrosine kinase signaling.</title>
        <authorList>
            <person name="Clarke M."/>
            <person name="Lohan A.J."/>
            <person name="Liu B."/>
            <person name="Lagkouvardos I."/>
            <person name="Roy S."/>
            <person name="Zafar N."/>
            <person name="Bertelli C."/>
            <person name="Schilde C."/>
            <person name="Kianianmomeni A."/>
            <person name="Burglin T.R."/>
            <person name="Frech C."/>
            <person name="Turcotte B."/>
            <person name="Kopec K.O."/>
            <person name="Synnott J.M."/>
            <person name="Choo C."/>
            <person name="Paponov I."/>
            <person name="Finkler A."/>
            <person name="Soon Heng Tan C."/>
            <person name="Hutchins A.P."/>
            <person name="Weinmeier T."/>
            <person name="Rattei T."/>
            <person name="Chu J.S."/>
            <person name="Gimenez G."/>
            <person name="Irimia M."/>
            <person name="Rigden D.J."/>
            <person name="Fitzpatrick D.A."/>
            <person name="Lorenzo-Morales J."/>
            <person name="Bateman A."/>
            <person name="Chiu C.H."/>
            <person name="Tang P."/>
            <person name="Hegemann P."/>
            <person name="Fromm H."/>
            <person name="Raoult D."/>
            <person name="Greub G."/>
            <person name="Miranda-Saavedra D."/>
            <person name="Chen N."/>
            <person name="Nash P."/>
            <person name="Ginger M.L."/>
            <person name="Horn M."/>
            <person name="Schaap P."/>
            <person name="Caler L."/>
            <person name="Loftus B."/>
        </authorList>
    </citation>
    <scope>NUCLEOTIDE SEQUENCE [LARGE SCALE GENOMIC DNA]</scope>
    <source>
        <strain evidence="9 10">Neff</strain>
    </source>
</reference>
<evidence type="ECO:0000256" key="7">
    <source>
        <dbReference type="SAM" id="SignalP"/>
    </source>
</evidence>
<evidence type="ECO:0000256" key="2">
    <source>
        <dbReference type="ARBA" id="ARBA00005336"/>
    </source>
</evidence>
<protein>
    <recommendedName>
        <fullName evidence="3">beta-glucosidase</fullName>
        <ecNumber evidence="3">3.2.1.21</ecNumber>
    </recommendedName>
</protein>
<evidence type="ECO:0000256" key="5">
    <source>
        <dbReference type="ARBA" id="ARBA00022801"/>
    </source>
</evidence>
<feature type="domain" description="Fibronectin type III-like" evidence="8">
    <location>
        <begin position="686"/>
        <end position="755"/>
    </location>
</feature>
<dbReference type="PRINTS" id="PR00133">
    <property type="entry name" value="GLHYDRLASE3"/>
</dbReference>
<dbReference type="EC" id="3.2.1.21" evidence="3"/>
<feature type="signal peptide" evidence="7">
    <location>
        <begin position="1"/>
        <end position="22"/>
    </location>
</feature>
<dbReference type="Proteomes" id="UP000011083">
    <property type="component" value="Unassembled WGS sequence"/>
</dbReference>